<organism evidence="2 3">
    <name type="scientific">Felis catus</name>
    <name type="common">Cat</name>
    <name type="synonym">Felis silvestris catus</name>
    <dbReference type="NCBI Taxonomy" id="9685"/>
    <lineage>
        <taxon>Eukaryota</taxon>
        <taxon>Metazoa</taxon>
        <taxon>Chordata</taxon>
        <taxon>Craniata</taxon>
        <taxon>Vertebrata</taxon>
        <taxon>Euteleostomi</taxon>
        <taxon>Mammalia</taxon>
        <taxon>Eutheria</taxon>
        <taxon>Laurasiatheria</taxon>
        <taxon>Carnivora</taxon>
        <taxon>Feliformia</taxon>
        <taxon>Felidae</taxon>
        <taxon>Felinae</taxon>
        <taxon>Felis</taxon>
    </lineage>
</organism>
<dbReference type="Proteomes" id="UP000823872">
    <property type="component" value="Chromosome A2"/>
</dbReference>
<accession>A0ABI7XNZ4</accession>
<evidence type="ECO:0000256" key="1">
    <source>
        <dbReference type="SAM" id="MobiDB-lite"/>
    </source>
</evidence>
<evidence type="ECO:0000313" key="3">
    <source>
        <dbReference type="Proteomes" id="UP000823872"/>
    </source>
</evidence>
<proteinExistence type="predicted"/>
<dbReference type="Ensembl" id="ENSFCTT00005035343.1">
    <property type="protein sequence ID" value="ENSFCTP00005024244.1"/>
    <property type="gene ID" value="ENSFCTG00005012478.1"/>
</dbReference>
<dbReference type="GeneTree" id="ENSGT00910000147494"/>
<reference evidence="2" key="2">
    <citation type="submission" date="2025-08" db="UniProtKB">
        <authorList>
            <consortium name="Ensembl"/>
        </authorList>
    </citation>
    <scope>IDENTIFICATION</scope>
    <source>
        <strain evidence="2">breed Abyssinian</strain>
    </source>
</reference>
<feature type="region of interest" description="Disordered" evidence="1">
    <location>
        <begin position="1"/>
        <end position="35"/>
    </location>
</feature>
<protein>
    <submittedName>
        <fullName evidence="2">Uncharacterized protein</fullName>
    </submittedName>
</protein>
<reference evidence="2" key="3">
    <citation type="submission" date="2025-09" db="UniProtKB">
        <authorList>
            <consortium name="Ensembl"/>
        </authorList>
    </citation>
    <scope>IDENTIFICATION</scope>
    <source>
        <strain evidence="2">breed Abyssinian</strain>
    </source>
</reference>
<reference evidence="2 3" key="1">
    <citation type="submission" date="2021-02" db="EMBL/GenBank/DDBJ databases">
        <title>Safari Cat Assemblies.</title>
        <authorList>
            <person name="Bredemeyer K.R."/>
            <person name="Murphy W.J."/>
        </authorList>
    </citation>
    <scope>NUCLEOTIDE SEQUENCE [LARGE SCALE GENOMIC DNA]</scope>
</reference>
<name>A0ABI7XNZ4_FELCA</name>
<evidence type="ECO:0000313" key="2">
    <source>
        <dbReference type="Ensembl" id="ENSFCTP00005024244.1"/>
    </source>
</evidence>
<sequence length="137" mass="15189">MSDVEENNFEGRVSTKPREPSSAAARCSGFHGDERGRAGLRGVLRGPAGSSLWSHHGCFLTYQDGFWVPLFPPNTTDNPLSPFFWRLTDTWTPRSDFPPQWRAPFSPPLRLPYLCSEEWVPVAVGREETAGSSPPAG</sequence>
<keyword evidence="3" id="KW-1185">Reference proteome</keyword>